<organism evidence="1">
    <name type="scientific">Brassica cretica</name>
    <name type="common">Mustard</name>
    <dbReference type="NCBI Taxonomy" id="69181"/>
    <lineage>
        <taxon>Eukaryota</taxon>
        <taxon>Viridiplantae</taxon>
        <taxon>Streptophyta</taxon>
        <taxon>Embryophyta</taxon>
        <taxon>Tracheophyta</taxon>
        <taxon>Spermatophyta</taxon>
        <taxon>Magnoliopsida</taxon>
        <taxon>eudicotyledons</taxon>
        <taxon>Gunneridae</taxon>
        <taxon>Pentapetalae</taxon>
        <taxon>rosids</taxon>
        <taxon>malvids</taxon>
        <taxon>Brassicales</taxon>
        <taxon>Brassicaceae</taxon>
        <taxon>Brassiceae</taxon>
        <taxon>Brassica</taxon>
    </lineage>
</organism>
<dbReference type="AlphaFoldDB" id="A0A8S9GKG8"/>
<proteinExistence type="predicted"/>
<accession>A0A8S9GKG8</accession>
<reference evidence="1" key="1">
    <citation type="submission" date="2019-12" db="EMBL/GenBank/DDBJ databases">
        <title>Genome sequencing and annotation of Brassica cretica.</title>
        <authorList>
            <person name="Studholme D.J."/>
            <person name="Sarris P.F."/>
        </authorList>
    </citation>
    <scope>NUCLEOTIDE SEQUENCE</scope>
    <source>
        <strain evidence="1">PFS-102/07</strain>
        <tissue evidence="1">Leaf</tissue>
    </source>
</reference>
<gene>
    <name evidence="1" type="ORF">F2Q70_00021257</name>
</gene>
<name>A0A8S9GKG8_BRACR</name>
<comment type="caution">
    <text evidence="1">The sequence shown here is derived from an EMBL/GenBank/DDBJ whole genome shotgun (WGS) entry which is preliminary data.</text>
</comment>
<protein>
    <submittedName>
        <fullName evidence="1">Uncharacterized protein</fullName>
    </submittedName>
</protein>
<sequence length="153" mass="17779">MASAAKFGADHIELLNVLNRHSHLTKMTLISREVDISPKNSQNRSRTKHFTSKKDMRRQLITLLPRHTEADSEVREKITMFFMKLFEGRNERISYLKCGTSFSAAIRFGGTGLELYSTLFFKRPINQIENNSEPNPKLKIINRFRNPNPQLRT</sequence>
<dbReference type="EMBL" id="QGKY02001925">
    <property type="protein sequence ID" value="KAF2544738.1"/>
    <property type="molecule type" value="Genomic_DNA"/>
</dbReference>
<evidence type="ECO:0000313" key="1">
    <source>
        <dbReference type="EMBL" id="KAF2544738.1"/>
    </source>
</evidence>